<protein>
    <submittedName>
        <fullName evidence="2">Uncharacterized protein</fullName>
    </submittedName>
</protein>
<evidence type="ECO:0000256" key="1">
    <source>
        <dbReference type="SAM" id="Phobius"/>
    </source>
</evidence>
<evidence type="ECO:0000313" key="3">
    <source>
        <dbReference type="Proteomes" id="UP000238205"/>
    </source>
</evidence>
<dbReference type="RefSeq" id="WP_106191943.1">
    <property type="nucleotide sequence ID" value="NZ_PVTO01000006.1"/>
</dbReference>
<gene>
    <name evidence="2" type="ORF">CLV38_10610</name>
</gene>
<accession>A0A2T0W902</accession>
<keyword evidence="1" id="KW-0472">Membrane</keyword>
<dbReference type="EMBL" id="PVTO01000006">
    <property type="protein sequence ID" value="PRY83106.1"/>
    <property type="molecule type" value="Genomic_DNA"/>
</dbReference>
<evidence type="ECO:0000313" key="2">
    <source>
        <dbReference type="EMBL" id="PRY83106.1"/>
    </source>
</evidence>
<comment type="caution">
    <text evidence="2">The sequence shown here is derived from an EMBL/GenBank/DDBJ whole genome shotgun (WGS) entry which is preliminary data.</text>
</comment>
<proteinExistence type="predicted"/>
<sequence>MSRKDRYLFGFQVGLSVVIVSQVVSINPISELPLIVKFLMGFVISLLIGKLFKSFFSEEFRQGSDKDT</sequence>
<organism evidence="2 3">
    <name type="scientific">Alkalibacterium olivapovliticus</name>
    <dbReference type="NCBI Taxonomy" id="99907"/>
    <lineage>
        <taxon>Bacteria</taxon>
        <taxon>Bacillati</taxon>
        <taxon>Bacillota</taxon>
        <taxon>Bacilli</taxon>
        <taxon>Lactobacillales</taxon>
        <taxon>Carnobacteriaceae</taxon>
        <taxon>Alkalibacterium</taxon>
    </lineage>
</organism>
<dbReference type="AlphaFoldDB" id="A0A2T0W902"/>
<feature type="transmembrane region" description="Helical" evidence="1">
    <location>
        <begin position="7"/>
        <end position="26"/>
    </location>
</feature>
<keyword evidence="3" id="KW-1185">Reference proteome</keyword>
<reference evidence="2 3" key="1">
    <citation type="submission" date="2018-03" db="EMBL/GenBank/DDBJ databases">
        <title>Genomic Encyclopedia of Archaeal and Bacterial Type Strains, Phase II (KMG-II): from individual species to whole genera.</title>
        <authorList>
            <person name="Goeker M."/>
        </authorList>
    </citation>
    <scope>NUCLEOTIDE SEQUENCE [LARGE SCALE GENOMIC DNA]</scope>
    <source>
        <strain evidence="2 3">DSM 13175</strain>
    </source>
</reference>
<dbReference type="Proteomes" id="UP000238205">
    <property type="component" value="Unassembled WGS sequence"/>
</dbReference>
<keyword evidence="1" id="KW-1133">Transmembrane helix</keyword>
<feature type="transmembrane region" description="Helical" evidence="1">
    <location>
        <begin position="32"/>
        <end position="52"/>
    </location>
</feature>
<name>A0A2T0W902_9LACT</name>
<keyword evidence="1" id="KW-0812">Transmembrane</keyword>